<dbReference type="PANTHER" id="PTHR21058:SF0">
    <property type="entry name" value="6,7-DIMETHYL-8-RIBITYLLUMAZINE SYNTHASE"/>
    <property type="match status" value="1"/>
</dbReference>
<organism evidence="8 9">
    <name type="scientific">Actinomadura mexicana</name>
    <dbReference type="NCBI Taxonomy" id="134959"/>
    <lineage>
        <taxon>Bacteria</taxon>
        <taxon>Bacillati</taxon>
        <taxon>Actinomycetota</taxon>
        <taxon>Actinomycetes</taxon>
        <taxon>Streptosporangiales</taxon>
        <taxon>Thermomonosporaceae</taxon>
        <taxon>Actinomadura</taxon>
    </lineage>
</organism>
<comment type="function">
    <text evidence="7">Catalyzes the formation of 6,7-dimethyl-8-ribityllumazine by condensation of 5-amino-6-(D-ribitylamino)uracil with 3,4-dihydroxy-2-butanone 4-phosphate. This is the penultimate step in the biosynthesis of riboflavin.</text>
</comment>
<accession>A0A238Y6U2</accession>
<dbReference type="Proteomes" id="UP000198420">
    <property type="component" value="Unassembled WGS sequence"/>
</dbReference>
<dbReference type="InterPro" id="IPR034964">
    <property type="entry name" value="LS"/>
</dbReference>
<evidence type="ECO:0000256" key="5">
    <source>
        <dbReference type="ARBA" id="ARBA00022679"/>
    </source>
</evidence>
<feature type="binding site" evidence="7">
    <location>
        <begin position="80"/>
        <end position="82"/>
    </location>
    <ligand>
        <name>5-amino-6-(D-ribitylamino)uracil</name>
        <dbReference type="ChEBI" id="CHEBI:15934"/>
    </ligand>
</feature>
<dbReference type="HAMAP" id="MF_00178">
    <property type="entry name" value="Lumazine_synth"/>
    <property type="match status" value="1"/>
</dbReference>
<dbReference type="Gene3D" id="3.40.50.960">
    <property type="entry name" value="Lumazine/riboflavin synthase"/>
    <property type="match status" value="1"/>
</dbReference>
<dbReference type="InterPro" id="IPR036467">
    <property type="entry name" value="LS/RS_sf"/>
</dbReference>
<evidence type="ECO:0000256" key="6">
    <source>
        <dbReference type="ARBA" id="ARBA00048785"/>
    </source>
</evidence>
<dbReference type="AlphaFoldDB" id="A0A238Y6U2"/>
<comment type="catalytic activity">
    <reaction evidence="6 7">
        <text>(2S)-2-hydroxy-3-oxobutyl phosphate + 5-amino-6-(D-ribitylamino)uracil = 6,7-dimethyl-8-(1-D-ribityl)lumazine + phosphate + 2 H2O + H(+)</text>
        <dbReference type="Rhea" id="RHEA:26152"/>
        <dbReference type="ChEBI" id="CHEBI:15377"/>
        <dbReference type="ChEBI" id="CHEBI:15378"/>
        <dbReference type="ChEBI" id="CHEBI:15934"/>
        <dbReference type="ChEBI" id="CHEBI:43474"/>
        <dbReference type="ChEBI" id="CHEBI:58201"/>
        <dbReference type="ChEBI" id="CHEBI:58830"/>
        <dbReference type="EC" id="2.5.1.78"/>
    </reaction>
</comment>
<dbReference type="InterPro" id="IPR002180">
    <property type="entry name" value="LS/RS"/>
</dbReference>
<gene>
    <name evidence="7" type="primary">ribH</name>
    <name evidence="8" type="ORF">SAMN06265355_105255</name>
</gene>
<protein>
    <recommendedName>
        <fullName evidence="3 7">6,7-dimethyl-8-ribityllumazine synthase</fullName>
        <shortName evidence="7">DMRL synthase</shortName>
        <shortName evidence="7">LS</shortName>
        <shortName evidence="7">Lumazine synthase</shortName>
        <ecNumber evidence="3 7">2.5.1.78</ecNumber>
    </recommendedName>
</protein>
<feature type="binding site" evidence="7">
    <location>
        <begin position="58"/>
        <end position="60"/>
    </location>
    <ligand>
        <name>5-amino-6-(D-ribitylamino)uracil</name>
        <dbReference type="ChEBI" id="CHEBI:15934"/>
    </ligand>
</feature>
<evidence type="ECO:0000313" key="8">
    <source>
        <dbReference type="EMBL" id="SNR66294.1"/>
    </source>
</evidence>
<dbReference type="PANTHER" id="PTHR21058">
    <property type="entry name" value="6,7-DIMETHYL-8-RIBITYLLUMAZINE SYNTHASE DMRL SYNTHASE LUMAZINE SYNTHASE"/>
    <property type="match status" value="1"/>
</dbReference>
<dbReference type="EMBL" id="FZNP01000005">
    <property type="protein sequence ID" value="SNR66294.1"/>
    <property type="molecule type" value="Genomic_DNA"/>
</dbReference>
<evidence type="ECO:0000256" key="4">
    <source>
        <dbReference type="ARBA" id="ARBA00022619"/>
    </source>
</evidence>
<feature type="binding site" evidence="7">
    <location>
        <begin position="85"/>
        <end position="86"/>
    </location>
    <ligand>
        <name>(2S)-2-hydroxy-3-oxobutyl phosphate</name>
        <dbReference type="ChEBI" id="CHEBI:58830"/>
    </ligand>
</feature>
<evidence type="ECO:0000256" key="2">
    <source>
        <dbReference type="ARBA" id="ARBA00007424"/>
    </source>
</evidence>
<keyword evidence="9" id="KW-1185">Reference proteome</keyword>
<feature type="binding site" evidence="7">
    <location>
        <position position="113"/>
    </location>
    <ligand>
        <name>5-amino-6-(D-ribitylamino)uracil</name>
        <dbReference type="ChEBI" id="CHEBI:15934"/>
    </ligand>
</feature>
<reference evidence="9" key="1">
    <citation type="submission" date="2017-06" db="EMBL/GenBank/DDBJ databases">
        <authorList>
            <person name="Varghese N."/>
            <person name="Submissions S."/>
        </authorList>
    </citation>
    <scope>NUCLEOTIDE SEQUENCE [LARGE SCALE GENOMIC DNA]</scope>
    <source>
        <strain evidence="9">DSM 44485</strain>
    </source>
</reference>
<dbReference type="NCBIfam" id="TIGR00114">
    <property type="entry name" value="lumazine-synth"/>
    <property type="match status" value="1"/>
</dbReference>
<dbReference type="GO" id="GO:0000906">
    <property type="term" value="F:6,7-dimethyl-8-ribityllumazine synthase activity"/>
    <property type="evidence" value="ECO:0007669"/>
    <property type="project" value="UniProtKB-UniRule"/>
</dbReference>
<dbReference type="GO" id="GO:0005829">
    <property type="term" value="C:cytosol"/>
    <property type="evidence" value="ECO:0007669"/>
    <property type="project" value="TreeGrafter"/>
</dbReference>
<comment type="similarity">
    <text evidence="2 7">Belongs to the DMRL synthase family.</text>
</comment>
<evidence type="ECO:0000313" key="9">
    <source>
        <dbReference type="Proteomes" id="UP000198420"/>
    </source>
</evidence>
<dbReference type="GO" id="GO:0009349">
    <property type="term" value="C:riboflavin synthase complex"/>
    <property type="evidence" value="ECO:0007669"/>
    <property type="project" value="UniProtKB-UniRule"/>
</dbReference>
<evidence type="ECO:0000256" key="7">
    <source>
        <dbReference type="HAMAP-Rule" id="MF_00178"/>
    </source>
</evidence>
<dbReference type="SUPFAM" id="SSF52121">
    <property type="entry name" value="Lumazine synthase"/>
    <property type="match status" value="1"/>
</dbReference>
<feature type="binding site" evidence="7">
    <location>
        <position position="26"/>
    </location>
    <ligand>
        <name>5-amino-6-(D-ribitylamino)uracil</name>
        <dbReference type="ChEBI" id="CHEBI:15934"/>
    </ligand>
</feature>
<dbReference type="RefSeq" id="WP_089312366.1">
    <property type="nucleotide sequence ID" value="NZ_FZNP01000005.1"/>
</dbReference>
<feature type="binding site" evidence="7">
    <location>
        <position position="127"/>
    </location>
    <ligand>
        <name>(2S)-2-hydroxy-3-oxobutyl phosphate</name>
        <dbReference type="ChEBI" id="CHEBI:58830"/>
    </ligand>
</feature>
<name>A0A238Y6U2_9ACTN</name>
<dbReference type="GO" id="GO:0009231">
    <property type="term" value="P:riboflavin biosynthetic process"/>
    <property type="evidence" value="ECO:0007669"/>
    <property type="project" value="UniProtKB-UniRule"/>
</dbReference>
<comment type="pathway">
    <text evidence="1 7">Cofactor biosynthesis; riboflavin biosynthesis; riboflavin from 2-hydroxy-3-oxobutyl phosphate and 5-amino-6-(D-ribitylamino)uracil: step 1/2.</text>
</comment>
<evidence type="ECO:0000256" key="1">
    <source>
        <dbReference type="ARBA" id="ARBA00004917"/>
    </source>
</evidence>
<evidence type="ECO:0000256" key="3">
    <source>
        <dbReference type="ARBA" id="ARBA00012664"/>
    </source>
</evidence>
<dbReference type="EC" id="2.5.1.78" evidence="3 7"/>
<keyword evidence="5 7" id="KW-0808">Transferase</keyword>
<sequence>MSGAGRPEDITVDAAGLALGIVCTRWHEAVTDRLLERALAAAKACGVDEPVVARVAGALELPVIAQQMARDLDAVVCLGVVVRGATAHFDYVCDSVTAGVTRVALDESTPVGNGVLTCDTIEQALERSGLPGSSEDKGWEATVAALDTALTLRGLRHHGHAGHGLEHLGS</sequence>
<dbReference type="UniPathway" id="UPA00275">
    <property type="reaction ID" value="UER00404"/>
</dbReference>
<dbReference type="OrthoDB" id="9809709at2"/>
<feature type="active site" description="Proton donor" evidence="7">
    <location>
        <position position="88"/>
    </location>
</feature>
<dbReference type="CDD" id="cd09209">
    <property type="entry name" value="Lumazine_synthase-I"/>
    <property type="match status" value="1"/>
</dbReference>
<dbReference type="Pfam" id="PF00885">
    <property type="entry name" value="DMRL_synthase"/>
    <property type="match status" value="1"/>
</dbReference>
<proteinExistence type="inferred from homology"/>
<keyword evidence="4 7" id="KW-0686">Riboflavin biosynthesis</keyword>